<evidence type="ECO:0000256" key="1">
    <source>
        <dbReference type="ARBA" id="ARBA00022578"/>
    </source>
</evidence>
<dbReference type="PROSITE" id="PS50994">
    <property type="entry name" value="INTEGRASE"/>
    <property type="match status" value="1"/>
</dbReference>
<dbReference type="InterPro" id="IPR001584">
    <property type="entry name" value="Integrase_cat-core"/>
</dbReference>
<keyword evidence="5" id="KW-0255">Endonuclease</keyword>
<reference evidence="16" key="1">
    <citation type="submission" date="2021-03" db="EMBL/GenBank/DDBJ databases">
        <title>Draft genome sequence of rust myrtle Austropuccinia psidii MF-1, a brazilian biotype.</title>
        <authorList>
            <person name="Quecine M.C."/>
            <person name="Pachon D.M.R."/>
            <person name="Bonatelli M.L."/>
            <person name="Correr F.H."/>
            <person name="Franceschini L.M."/>
            <person name="Leite T.F."/>
            <person name="Margarido G.R.A."/>
            <person name="Almeida C.A."/>
            <person name="Ferrarezi J.A."/>
            <person name="Labate C.A."/>
        </authorList>
    </citation>
    <scope>NUCLEOTIDE SEQUENCE</scope>
    <source>
        <strain evidence="16">MF-1</strain>
    </source>
</reference>
<dbReference type="GO" id="GO:0032196">
    <property type="term" value="P:transposition"/>
    <property type="evidence" value="ECO:0007669"/>
    <property type="project" value="UniProtKB-KW"/>
</dbReference>
<dbReference type="PANTHER" id="PTHR42648">
    <property type="entry name" value="TRANSPOSASE, PUTATIVE-RELATED"/>
    <property type="match status" value="1"/>
</dbReference>
<feature type="domain" description="Integrase catalytic" evidence="15">
    <location>
        <begin position="1"/>
        <end position="107"/>
    </location>
</feature>
<dbReference type="EMBL" id="AVOT02147748">
    <property type="protein sequence ID" value="MBW0592328.1"/>
    <property type="molecule type" value="Genomic_DNA"/>
</dbReference>
<evidence type="ECO:0000256" key="8">
    <source>
        <dbReference type="ARBA" id="ARBA00022884"/>
    </source>
</evidence>
<dbReference type="Proteomes" id="UP000765509">
    <property type="component" value="Unassembled WGS sequence"/>
</dbReference>
<proteinExistence type="predicted"/>
<dbReference type="PANTHER" id="PTHR42648:SF11">
    <property type="entry name" value="TRANSPOSON TY4-P GAG-POL POLYPROTEIN"/>
    <property type="match status" value="1"/>
</dbReference>
<evidence type="ECO:0000259" key="15">
    <source>
        <dbReference type="PROSITE" id="PS50994"/>
    </source>
</evidence>
<dbReference type="GO" id="GO:0003964">
    <property type="term" value="F:RNA-directed DNA polymerase activity"/>
    <property type="evidence" value="ECO:0007669"/>
    <property type="project" value="UniProtKB-KW"/>
</dbReference>
<dbReference type="AlphaFoldDB" id="A0A9Q3L344"/>
<keyword evidence="3" id="KW-0540">Nuclease</keyword>
<dbReference type="InterPro" id="IPR036397">
    <property type="entry name" value="RNaseH_sf"/>
</dbReference>
<dbReference type="GO" id="GO:0003887">
    <property type="term" value="F:DNA-directed DNA polymerase activity"/>
    <property type="evidence" value="ECO:0007669"/>
    <property type="project" value="UniProtKB-KW"/>
</dbReference>
<dbReference type="GO" id="GO:0005634">
    <property type="term" value="C:nucleus"/>
    <property type="evidence" value="ECO:0007669"/>
    <property type="project" value="UniProtKB-ARBA"/>
</dbReference>
<keyword evidence="8" id="KW-0694">RNA-binding</keyword>
<comment type="catalytic activity">
    <reaction evidence="13">
        <text>DNA(n) + a 2'-deoxyribonucleoside 5'-triphosphate = DNA(n+1) + diphosphate</text>
        <dbReference type="Rhea" id="RHEA:22508"/>
        <dbReference type="Rhea" id="RHEA-COMP:17339"/>
        <dbReference type="Rhea" id="RHEA-COMP:17340"/>
        <dbReference type="ChEBI" id="CHEBI:33019"/>
        <dbReference type="ChEBI" id="CHEBI:61560"/>
        <dbReference type="ChEBI" id="CHEBI:173112"/>
        <dbReference type="EC" id="2.7.7.49"/>
    </reaction>
</comment>
<keyword evidence="17" id="KW-1185">Reference proteome</keyword>
<dbReference type="GO" id="GO:0016787">
    <property type="term" value="F:hydrolase activity"/>
    <property type="evidence" value="ECO:0007669"/>
    <property type="project" value="UniProtKB-KW"/>
</dbReference>
<keyword evidence="1" id="KW-0815">Transposition</keyword>
<dbReference type="GO" id="GO:0003723">
    <property type="term" value="F:RNA binding"/>
    <property type="evidence" value="ECO:0007669"/>
    <property type="project" value="UniProtKB-KW"/>
</dbReference>
<name>A0A9Q3L344_9BASI</name>
<keyword evidence="7" id="KW-0460">Magnesium</keyword>
<keyword evidence="11" id="KW-0239">DNA-directed DNA polymerase</keyword>
<evidence type="ECO:0000256" key="11">
    <source>
        <dbReference type="ARBA" id="ARBA00022932"/>
    </source>
</evidence>
<evidence type="ECO:0000256" key="12">
    <source>
        <dbReference type="ARBA" id="ARBA00023172"/>
    </source>
</evidence>
<evidence type="ECO:0000256" key="13">
    <source>
        <dbReference type="ARBA" id="ARBA00048173"/>
    </source>
</evidence>
<evidence type="ECO:0000256" key="3">
    <source>
        <dbReference type="ARBA" id="ARBA00022722"/>
    </source>
</evidence>
<sequence length="111" mass="12553">MESFNDQTLKKLVSDRGGEFLNHQFQNLCEECGFEHLKSPAETPQHNGFSERANQTILEKTCCLLNGSNLSNSYWAEAVNTATLLRNLVPTPSRLNRSPYNIWEGSPPQIK</sequence>
<keyword evidence="2" id="KW-0548">Nucleotidyltransferase</keyword>
<keyword evidence="4" id="KW-0479">Metal-binding</keyword>
<dbReference type="SUPFAM" id="SSF53098">
    <property type="entry name" value="Ribonuclease H-like"/>
    <property type="match status" value="1"/>
</dbReference>
<feature type="non-terminal residue" evidence="16">
    <location>
        <position position="111"/>
    </location>
</feature>
<evidence type="ECO:0000313" key="17">
    <source>
        <dbReference type="Proteomes" id="UP000765509"/>
    </source>
</evidence>
<gene>
    <name evidence="16" type="ORF">O181_132043</name>
</gene>
<dbReference type="GO" id="GO:0006310">
    <property type="term" value="P:DNA recombination"/>
    <property type="evidence" value="ECO:0007669"/>
    <property type="project" value="UniProtKB-KW"/>
</dbReference>
<keyword evidence="6" id="KW-0378">Hydrolase</keyword>
<comment type="caution">
    <text evidence="16">The sequence shown here is derived from an EMBL/GenBank/DDBJ whole genome shotgun (WGS) entry which is preliminary data.</text>
</comment>
<dbReference type="InterPro" id="IPR012337">
    <property type="entry name" value="RNaseH-like_sf"/>
</dbReference>
<evidence type="ECO:0000256" key="2">
    <source>
        <dbReference type="ARBA" id="ARBA00022695"/>
    </source>
</evidence>
<keyword evidence="9" id="KW-0229">DNA integration</keyword>
<evidence type="ECO:0000256" key="4">
    <source>
        <dbReference type="ARBA" id="ARBA00022723"/>
    </source>
</evidence>
<dbReference type="GO" id="GO:0046872">
    <property type="term" value="F:metal ion binding"/>
    <property type="evidence" value="ECO:0007669"/>
    <property type="project" value="UniProtKB-KW"/>
</dbReference>
<evidence type="ECO:0000256" key="14">
    <source>
        <dbReference type="ARBA" id="ARBA00049244"/>
    </source>
</evidence>
<keyword evidence="11" id="KW-0808">Transferase</keyword>
<evidence type="ECO:0000256" key="10">
    <source>
        <dbReference type="ARBA" id="ARBA00022918"/>
    </source>
</evidence>
<evidence type="ECO:0000256" key="9">
    <source>
        <dbReference type="ARBA" id="ARBA00022908"/>
    </source>
</evidence>
<evidence type="ECO:0000256" key="5">
    <source>
        <dbReference type="ARBA" id="ARBA00022759"/>
    </source>
</evidence>
<dbReference type="OrthoDB" id="3243429at2759"/>
<evidence type="ECO:0000256" key="6">
    <source>
        <dbReference type="ARBA" id="ARBA00022801"/>
    </source>
</evidence>
<dbReference type="Gene3D" id="3.30.420.10">
    <property type="entry name" value="Ribonuclease H-like superfamily/Ribonuclease H"/>
    <property type="match status" value="1"/>
</dbReference>
<evidence type="ECO:0000256" key="7">
    <source>
        <dbReference type="ARBA" id="ARBA00022842"/>
    </source>
</evidence>
<dbReference type="GO" id="GO:0015074">
    <property type="term" value="P:DNA integration"/>
    <property type="evidence" value="ECO:0007669"/>
    <property type="project" value="UniProtKB-KW"/>
</dbReference>
<keyword evidence="12" id="KW-0233">DNA recombination</keyword>
<keyword evidence="10" id="KW-0695">RNA-directed DNA polymerase</keyword>
<accession>A0A9Q3L344</accession>
<organism evidence="16 17">
    <name type="scientific">Austropuccinia psidii MF-1</name>
    <dbReference type="NCBI Taxonomy" id="1389203"/>
    <lineage>
        <taxon>Eukaryota</taxon>
        <taxon>Fungi</taxon>
        <taxon>Dikarya</taxon>
        <taxon>Basidiomycota</taxon>
        <taxon>Pucciniomycotina</taxon>
        <taxon>Pucciniomycetes</taxon>
        <taxon>Pucciniales</taxon>
        <taxon>Sphaerophragmiaceae</taxon>
        <taxon>Austropuccinia</taxon>
    </lineage>
</organism>
<protein>
    <recommendedName>
        <fullName evidence="15">Integrase catalytic domain-containing protein</fullName>
    </recommendedName>
</protein>
<comment type="catalytic activity">
    <reaction evidence="14">
        <text>DNA(n) + a 2'-deoxyribonucleoside 5'-triphosphate = DNA(n+1) + diphosphate</text>
        <dbReference type="Rhea" id="RHEA:22508"/>
        <dbReference type="Rhea" id="RHEA-COMP:17339"/>
        <dbReference type="Rhea" id="RHEA-COMP:17340"/>
        <dbReference type="ChEBI" id="CHEBI:33019"/>
        <dbReference type="ChEBI" id="CHEBI:61560"/>
        <dbReference type="ChEBI" id="CHEBI:173112"/>
        <dbReference type="EC" id="2.7.7.7"/>
    </reaction>
</comment>
<evidence type="ECO:0000313" key="16">
    <source>
        <dbReference type="EMBL" id="MBW0592328.1"/>
    </source>
</evidence>
<dbReference type="InterPro" id="IPR039537">
    <property type="entry name" value="Retrotran_Ty1/copia-like"/>
</dbReference>
<dbReference type="GO" id="GO:0004519">
    <property type="term" value="F:endonuclease activity"/>
    <property type="evidence" value="ECO:0007669"/>
    <property type="project" value="UniProtKB-KW"/>
</dbReference>